<name>A0A1I3M1U3_9PLAN</name>
<dbReference type="SUPFAM" id="SSF56059">
    <property type="entry name" value="Glutathione synthetase ATP-binding domain-like"/>
    <property type="match status" value="1"/>
</dbReference>
<dbReference type="Gene3D" id="3.40.50.11290">
    <property type="match status" value="1"/>
</dbReference>
<feature type="domain" description="Circularly permuted ATP-grasp type 2" evidence="1">
    <location>
        <begin position="131"/>
        <end position="506"/>
    </location>
</feature>
<dbReference type="PIRSF" id="PIRSF005522">
    <property type="entry name" value="UCP005522"/>
    <property type="match status" value="1"/>
</dbReference>
<dbReference type="AlphaFoldDB" id="A0A1I3M1U3"/>
<reference evidence="3" key="1">
    <citation type="submission" date="2016-10" db="EMBL/GenBank/DDBJ databases">
        <authorList>
            <person name="Varghese N."/>
            <person name="Submissions S."/>
        </authorList>
    </citation>
    <scope>NUCLEOTIDE SEQUENCE [LARGE SCALE GENOMIC DNA]</scope>
    <source>
        <strain evidence="3">DSM 26348</strain>
    </source>
</reference>
<proteinExistence type="predicted"/>
<dbReference type="PANTHER" id="PTHR34595">
    <property type="entry name" value="BLR5612 PROTEIN"/>
    <property type="match status" value="1"/>
</dbReference>
<dbReference type="InterPro" id="IPR051680">
    <property type="entry name" value="ATP-dep_Glu-Cys_Ligase-2"/>
</dbReference>
<gene>
    <name evidence="2" type="ORF">SAMN05421753_113134</name>
</gene>
<protein>
    <submittedName>
        <fullName evidence="2">Uncharacterized conserved protein, circularly permuted ATPgrasp superfamily</fullName>
    </submittedName>
</protein>
<accession>A0A1I3M1U3</accession>
<dbReference type="Proteomes" id="UP000199518">
    <property type="component" value="Unassembled WGS sequence"/>
</dbReference>
<evidence type="ECO:0000313" key="3">
    <source>
        <dbReference type="Proteomes" id="UP000199518"/>
    </source>
</evidence>
<dbReference type="PANTHER" id="PTHR34595:SF7">
    <property type="entry name" value="SLL1039 PROTEIN"/>
    <property type="match status" value="1"/>
</dbReference>
<evidence type="ECO:0000313" key="2">
    <source>
        <dbReference type="EMBL" id="SFI90984.1"/>
    </source>
</evidence>
<sequence>MGNGSRQSPLAVDRIKPRVLQKVDVSARQIVYTVVAFANRLDFERRSSFMTASHNFESYQTENFYDELFYPNGQPRPGGRLLVEKINSLPPGELNQRQEAIERALLRMGITFAVYGDQAGTEKIFPFDIVPRIIEPFEWSHIEAGLKQRIMALNMFINDIYHDQEIVKEEIVPRALLEKATSYREVCRGLNPPKGIWCHITGTDLVRHSDGAIYVLEDNLRCPSGVSYVLQNRLVMKRSFPHVFAASQIRPVTDYPSKLYETLAHLAPDHIGEPTIVVLTPGIYNSAYYEHSFLAQQMGVELVEGRDLVVKDGFVYMRTTDGFQRVDVIYRRIDDDFLDPQAFRKDSMLGVPGLLDVYRKGRVAMANAPGTGIADDKVIYAFVPDMIRYYLNEEPILPNVPTYVCEKQDDRKYVLEHLGELVVKAANEAGGYGMLVGPHSTLEQQKEFAQKIKENPRNYIAQPTLALSRVPTMVDDHFEGRHVDLRPYVLYGKSVWVLPGGLTRVALRKGSLVVNSSQGGGSKDTWVVARSAREAKDEAKEI</sequence>
<dbReference type="STRING" id="1576369.SAMN05421753_113134"/>
<organism evidence="2 3">
    <name type="scientific">Planctomicrobium piriforme</name>
    <dbReference type="NCBI Taxonomy" id="1576369"/>
    <lineage>
        <taxon>Bacteria</taxon>
        <taxon>Pseudomonadati</taxon>
        <taxon>Planctomycetota</taxon>
        <taxon>Planctomycetia</taxon>
        <taxon>Planctomycetales</taxon>
        <taxon>Planctomycetaceae</taxon>
        <taxon>Planctomicrobium</taxon>
    </lineage>
</organism>
<dbReference type="InterPro" id="IPR016450">
    <property type="entry name" value="UCP005522"/>
</dbReference>
<evidence type="ECO:0000259" key="1">
    <source>
        <dbReference type="Pfam" id="PF14403"/>
    </source>
</evidence>
<keyword evidence="3" id="KW-1185">Reference proteome</keyword>
<dbReference type="EMBL" id="FOQD01000013">
    <property type="protein sequence ID" value="SFI90984.1"/>
    <property type="molecule type" value="Genomic_DNA"/>
</dbReference>
<dbReference type="InterPro" id="IPR025841">
    <property type="entry name" value="CP_ATPgrasp_2"/>
</dbReference>
<dbReference type="Gene3D" id="3.30.1490.270">
    <property type="match status" value="1"/>
</dbReference>
<dbReference type="Pfam" id="PF14403">
    <property type="entry name" value="CP_ATPgrasp_2"/>
    <property type="match status" value="1"/>
</dbReference>